<evidence type="ECO:0000256" key="2">
    <source>
        <dbReference type="SAM" id="Phobius"/>
    </source>
</evidence>
<keyword evidence="2" id="KW-1133">Transmembrane helix</keyword>
<feature type="domain" description="Two component regulator three Y" evidence="3">
    <location>
        <begin position="727"/>
        <end position="790"/>
    </location>
</feature>
<dbReference type="PANTHER" id="PTHR43547">
    <property type="entry name" value="TWO-COMPONENT HISTIDINE KINASE"/>
    <property type="match status" value="1"/>
</dbReference>
<dbReference type="Pfam" id="PF07494">
    <property type="entry name" value="Reg_prop"/>
    <property type="match status" value="6"/>
</dbReference>
<dbReference type="RefSeq" id="WP_200463178.1">
    <property type="nucleotide sequence ID" value="NZ_JAENRR010000002.1"/>
</dbReference>
<keyword evidence="2" id="KW-0472">Membrane</keyword>
<dbReference type="InterPro" id="IPR011110">
    <property type="entry name" value="Reg_prop"/>
</dbReference>
<proteinExistence type="predicted"/>
<dbReference type="InterPro" id="IPR015943">
    <property type="entry name" value="WD40/YVTN_repeat-like_dom_sf"/>
</dbReference>
<evidence type="ECO:0000256" key="1">
    <source>
        <dbReference type="ARBA" id="ARBA00022553"/>
    </source>
</evidence>
<gene>
    <name evidence="4" type="ORF">JIV24_01250</name>
</gene>
<organism evidence="4 5">
    <name type="scientific">Carboxylicivirga marina</name>
    <dbReference type="NCBI Taxonomy" id="2800988"/>
    <lineage>
        <taxon>Bacteria</taxon>
        <taxon>Pseudomonadati</taxon>
        <taxon>Bacteroidota</taxon>
        <taxon>Bacteroidia</taxon>
        <taxon>Marinilabiliales</taxon>
        <taxon>Marinilabiliaceae</taxon>
        <taxon>Carboxylicivirga</taxon>
    </lineage>
</organism>
<evidence type="ECO:0000259" key="3">
    <source>
        <dbReference type="Pfam" id="PF07495"/>
    </source>
</evidence>
<dbReference type="InterPro" id="IPR013783">
    <property type="entry name" value="Ig-like_fold"/>
</dbReference>
<dbReference type="Proteomes" id="UP000605676">
    <property type="component" value="Unassembled WGS sequence"/>
</dbReference>
<dbReference type="SUPFAM" id="SSF63829">
    <property type="entry name" value="Calcium-dependent phosphotriesterase"/>
    <property type="match status" value="3"/>
</dbReference>
<name>A0ABS1HE48_9BACT</name>
<protein>
    <recommendedName>
        <fullName evidence="3">Two component regulator three Y domain-containing protein</fullName>
    </recommendedName>
</protein>
<sequence length="831" mass="94264">MNARKLLSVVVCVVVYVTAFSNDSDLKFRHLTVDHGLSHNGVKSIIKDSQGFIWIGTFAGLNRYDGYEFQSIHSYGDGDLLLSSDNINCLYEDSKKNIWIGTLGGGLNRLNSIRDSISYFYHKPGNNSISSNNITDILEDEAGIIWIATRNGLNKYDPENNTFEVFNTSNGLSNAFITSLAIEKNVMWVGTYGGGVNLLNMDSNSILKIRQLDNVLGEEEVLDIVIDQNKFVWMAIQDKGLCRFNQYDKQCKQFYGSNDIKGFHENDTPRDLVLDNKNRIWFTSNRSGLFCYDQTIPSFFNYKLNQSEKVGVNSCSLSTILIDDIDNLWVGSYRQGLSICKMQQDNIIHLDSDDYGNSSMRNNDVNSIFEDSDGDIWLATENGLSRLDGDFNNTRTYTTIDGLVDNTIMTISEINNELWLGTYAGGINIFNKELNVFRSFETNQDQLPSLSSDFVRTIYKDSKGLIWIGTIRGGINVYNPKTQEIVVYAYSSDKIKPVSSNNIFSFIEDKDGSIYVATNGGGVMRYNRKKDEFTAFMFRPFDDNSLSNNMVRCQLIDSKGVYWAGSDYGLNEFNPNGEIFTSYYKEDGLASNSIVGLTEDDHQNLWITTQHGISIFNLNTRLFTHFFVEDGLQSNVFNYNAIVKLRNGNIVCGSDNGIEVIDGDNQLEAKKPKPVVITGLSILNQKINHGIATDGRQIYKGELSKTKQLNLSHKDKILELSYSNLEYLSTKLINYQYKIDELHDEWIDLGNKNRISFHNLKPDDYTLKIKSIIANRNLESEETVLYIKIKPPFSTSPWLYVIIVLAVVSIAFVLYFYDNQINQKSKNEIES</sequence>
<accession>A0ABS1HE48</accession>
<dbReference type="InterPro" id="IPR011123">
    <property type="entry name" value="Y_Y_Y"/>
</dbReference>
<dbReference type="EMBL" id="JAENRR010000002">
    <property type="protein sequence ID" value="MBK3515946.1"/>
    <property type="molecule type" value="Genomic_DNA"/>
</dbReference>
<comment type="caution">
    <text evidence="4">The sequence shown here is derived from an EMBL/GenBank/DDBJ whole genome shotgun (WGS) entry which is preliminary data.</text>
</comment>
<keyword evidence="5" id="KW-1185">Reference proteome</keyword>
<keyword evidence="1" id="KW-0597">Phosphoprotein</keyword>
<evidence type="ECO:0000313" key="4">
    <source>
        <dbReference type="EMBL" id="MBK3515946.1"/>
    </source>
</evidence>
<dbReference type="PANTHER" id="PTHR43547:SF2">
    <property type="entry name" value="HYBRID SIGNAL TRANSDUCTION HISTIDINE KINASE C"/>
    <property type="match status" value="1"/>
</dbReference>
<dbReference type="Gene3D" id="2.130.10.10">
    <property type="entry name" value="YVTN repeat-like/Quinoprotein amine dehydrogenase"/>
    <property type="match status" value="3"/>
</dbReference>
<dbReference type="Pfam" id="PF07495">
    <property type="entry name" value="Y_Y_Y"/>
    <property type="match status" value="1"/>
</dbReference>
<reference evidence="4 5" key="1">
    <citation type="submission" date="2021-01" db="EMBL/GenBank/DDBJ databases">
        <title>Carboxyliciviraga sp.nov., isolated from coastal sediments.</title>
        <authorList>
            <person name="Lu D."/>
            <person name="Zhang T."/>
        </authorList>
    </citation>
    <scope>NUCLEOTIDE SEQUENCE [LARGE SCALE GENOMIC DNA]</scope>
    <source>
        <strain evidence="4 5">N1Y132</strain>
    </source>
</reference>
<evidence type="ECO:0000313" key="5">
    <source>
        <dbReference type="Proteomes" id="UP000605676"/>
    </source>
</evidence>
<keyword evidence="2" id="KW-0812">Transmembrane</keyword>
<dbReference type="Gene3D" id="2.60.40.10">
    <property type="entry name" value="Immunoglobulins"/>
    <property type="match status" value="1"/>
</dbReference>
<feature type="transmembrane region" description="Helical" evidence="2">
    <location>
        <begin position="798"/>
        <end position="817"/>
    </location>
</feature>